<gene>
    <name evidence="2" type="ORF">A3E17_03680</name>
</gene>
<sequence length="95" mass="9473">MSVPGTSGAGETGATGSVGATGVGEAGMTGSGYGAAGVSAGWAATVAGSLGWPQLLQTQTLVPSARVTSPQWVQDKFCCVRGSKVITTFQYLYLL</sequence>
<dbReference type="EMBL" id="MEXL01000032">
    <property type="protein sequence ID" value="OGD02181.1"/>
    <property type="molecule type" value="Genomic_DNA"/>
</dbReference>
<organism evidence="2 3">
    <name type="scientific">Candidatus Amesbacteria bacterium RIFCSPHIGHO2_12_FULL_48_14</name>
    <dbReference type="NCBI Taxonomy" id="1797257"/>
    <lineage>
        <taxon>Bacteria</taxon>
        <taxon>Candidatus Amesiibacteriota</taxon>
    </lineage>
</organism>
<accession>A0A1F4Z7L3</accession>
<protein>
    <submittedName>
        <fullName evidence="2">Uncharacterized protein</fullName>
    </submittedName>
</protein>
<proteinExistence type="predicted"/>
<evidence type="ECO:0000256" key="1">
    <source>
        <dbReference type="SAM" id="MobiDB-lite"/>
    </source>
</evidence>
<dbReference type="AlphaFoldDB" id="A0A1F4Z7L3"/>
<dbReference type="Proteomes" id="UP000178993">
    <property type="component" value="Unassembled WGS sequence"/>
</dbReference>
<reference evidence="2 3" key="1">
    <citation type="journal article" date="2016" name="Nat. Commun.">
        <title>Thousands of microbial genomes shed light on interconnected biogeochemical processes in an aquifer system.</title>
        <authorList>
            <person name="Anantharaman K."/>
            <person name="Brown C.T."/>
            <person name="Hug L.A."/>
            <person name="Sharon I."/>
            <person name="Castelle C.J."/>
            <person name="Probst A.J."/>
            <person name="Thomas B.C."/>
            <person name="Singh A."/>
            <person name="Wilkins M.J."/>
            <person name="Karaoz U."/>
            <person name="Brodie E.L."/>
            <person name="Williams K.H."/>
            <person name="Hubbard S.S."/>
            <person name="Banfield J.F."/>
        </authorList>
    </citation>
    <scope>NUCLEOTIDE SEQUENCE [LARGE SCALE GENOMIC DNA]</scope>
</reference>
<evidence type="ECO:0000313" key="3">
    <source>
        <dbReference type="Proteomes" id="UP000178993"/>
    </source>
</evidence>
<evidence type="ECO:0000313" key="2">
    <source>
        <dbReference type="EMBL" id="OGD02181.1"/>
    </source>
</evidence>
<feature type="region of interest" description="Disordered" evidence="1">
    <location>
        <begin position="1"/>
        <end position="21"/>
    </location>
</feature>
<name>A0A1F4Z7L3_9BACT</name>
<comment type="caution">
    <text evidence="2">The sequence shown here is derived from an EMBL/GenBank/DDBJ whole genome shotgun (WGS) entry which is preliminary data.</text>
</comment>